<evidence type="ECO:0000256" key="1">
    <source>
        <dbReference type="SAM" id="SignalP"/>
    </source>
</evidence>
<protein>
    <recommendedName>
        <fullName evidence="4">Secreted protein</fullName>
    </recommendedName>
</protein>
<accession>A0AA38GS01</accession>
<gene>
    <name evidence="2" type="ORF">KI387_000602</name>
</gene>
<evidence type="ECO:0008006" key="4">
    <source>
        <dbReference type="Google" id="ProtNLM"/>
    </source>
</evidence>
<evidence type="ECO:0000313" key="3">
    <source>
        <dbReference type="Proteomes" id="UP000824469"/>
    </source>
</evidence>
<feature type="non-terminal residue" evidence="2">
    <location>
        <position position="249"/>
    </location>
</feature>
<comment type="caution">
    <text evidence="2">The sequence shown here is derived from an EMBL/GenBank/DDBJ whole genome shotgun (WGS) entry which is preliminary data.</text>
</comment>
<dbReference type="EMBL" id="JAHRHJ020000001">
    <property type="protein sequence ID" value="KAH9328494.1"/>
    <property type="molecule type" value="Genomic_DNA"/>
</dbReference>
<feature type="chain" id="PRO_5041453393" description="Secreted protein" evidence="1">
    <location>
        <begin position="18"/>
        <end position="249"/>
    </location>
</feature>
<evidence type="ECO:0000313" key="2">
    <source>
        <dbReference type="EMBL" id="KAH9328494.1"/>
    </source>
</evidence>
<dbReference type="AlphaFoldDB" id="A0AA38GS01"/>
<reference evidence="2 3" key="1">
    <citation type="journal article" date="2021" name="Nat. Plants">
        <title>The Taxus genome provides insights into paclitaxel biosynthesis.</title>
        <authorList>
            <person name="Xiong X."/>
            <person name="Gou J."/>
            <person name="Liao Q."/>
            <person name="Li Y."/>
            <person name="Zhou Q."/>
            <person name="Bi G."/>
            <person name="Li C."/>
            <person name="Du R."/>
            <person name="Wang X."/>
            <person name="Sun T."/>
            <person name="Guo L."/>
            <person name="Liang H."/>
            <person name="Lu P."/>
            <person name="Wu Y."/>
            <person name="Zhang Z."/>
            <person name="Ro D.K."/>
            <person name="Shang Y."/>
            <person name="Huang S."/>
            <person name="Yan J."/>
        </authorList>
    </citation>
    <scope>NUCLEOTIDE SEQUENCE [LARGE SCALE GENOMIC DNA]</scope>
    <source>
        <strain evidence="2">Ta-2019</strain>
    </source>
</reference>
<name>A0AA38GS01_TAXCH</name>
<keyword evidence="3" id="KW-1185">Reference proteome</keyword>
<proteinExistence type="predicted"/>
<feature type="signal peptide" evidence="1">
    <location>
        <begin position="1"/>
        <end position="17"/>
    </location>
</feature>
<keyword evidence="1" id="KW-0732">Signal</keyword>
<organism evidence="2 3">
    <name type="scientific">Taxus chinensis</name>
    <name type="common">Chinese yew</name>
    <name type="synonym">Taxus wallichiana var. chinensis</name>
    <dbReference type="NCBI Taxonomy" id="29808"/>
    <lineage>
        <taxon>Eukaryota</taxon>
        <taxon>Viridiplantae</taxon>
        <taxon>Streptophyta</taxon>
        <taxon>Embryophyta</taxon>
        <taxon>Tracheophyta</taxon>
        <taxon>Spermatophyta</taxon>
        <taxon>Pinopsida</taxon>
        <taxon>Pinidae</taxon>
        <taxon>Conifers II</taxon>
        <taxon>Cupressales</taxon>
        <taxon>Taxaceae</taxon>
        <taxon>Taxus</taxon>
    </lineage>
</organism>
<dbReference type="Proteomes" id="UP000824469">
    <property type="component" value="Unassembled WGS sequence"/>
</dbReference>
<sequence>MLKTKLLSLVAWADVQSDFSSATAWRNWKPSHLLIGFFEDSSYGWFLVSTVDPEILAVYLWVLSREDQCIAGFKSVAEVVAYEAAAFVFRNVDYQRGVRFTDTTVNMSLNLLVTVPGTACTGSWSQSGRSSGFDVTIKKDEKVLVWVSMYGSLHGKLMVLQGQRKYTQCSPNCTRTYPGKVWQTLQVSPVDCTQMYLDTVWRTRSVFPTDLQANLNQVYAVTEPTACTAGYSLVNPVHIPCRPGGEREP</sequence>